<dbReference type="RefSeq" id="WP_353710420.1">
    <property type="nucleotide sequence ID" value="NZ_CP159279.1"/>
</dbReference>
<protein>
    <submittedName>
        <fullName evidence="1">Uncharacterized protein</fullName>
    </submittedName>
</protein>
<evidence type="ECO:0000313" key="1">
    <source>
        <dbReference type="EMBL" id="XCH09666.1"/>
    </source>
</evidence>
<gene>
    <name evidence="1" type="ORF">ABRP34_12425</name>
</gene>
<dbReference type="EMBL" id="CP159279">
    <property type="protein sequence ID" value="XCH09666.1"/>
    <property type="molecule type" value="Genomic_DNA"/>
</dbReference>
<reference evidence="1" key="1">
    <citation type="submission" date="2024-06" db="EMBL/GenBank/DDBJ databases">
        <title>Biodegradation of dimethachlon by Arthrobacter sp. K5: mechanistic insights and ecological implications.</title>
        <authorList>
            <person name="Hu S."/>
            <person name="Lu P."/>
        </authorList>
    </citation>
    <scope>NUCLEOTIDE SEQUENCE</scope>
    <source>
        <strain evidence="1">K5</strain>
    </source>
</reference>
<organism evidence="1">
    <name type="scientific">Arthrobacter sp. K5</name>
    <dbReference type="NCBI Taxonomy" id="2839623"/>
    <lineage>
        <taxon>Bacteria</taxon>
        <taxon>Bacillati</taxon>
        <taxon>Actinomycetota</taxon>
        <taxon>Actinomycetes</taxon>
        <taxon>Micrococcales</taxon>
        <taxon>Micrococcaceae</taxon>
        <taxon>Arthrobacter</taxon>
    </lineage>
</organism>
<proteinExistence type="predicted"/>
<dbReference type="AlphaFoldDB" id="A0AAU8ELB8"/>
<accession>A0AAU8ELB8</accession>
<sequence length="84" mass="9388">MTTAANPRYTNHSMAVDAEYVGQPNCEKCGTDEFIYLESFVPPKHRQDGTVRKLGEVAYTCTRCEDFSAHSVPASWTPPGWYLG</sequence>
<name>A0AAU8ELB8_9MICC</name>